<dbReference type="Proteomes" id="UP000193450">
    <property type="component" value="Chromosome"/>
</dbReference>
<keyword evidence="2" id="KW-0597">Phosphoprotein</keyword>
<organism evidence="4 5">
    <name type="scientific">Oceanicoccus sagamiensis</name>
    <dbReference type="NCBI Taxonomy" id="716816"/>
    <lineage>
        <taxon>Bacteria</taxon>
        <taxon>Pseudomonadati</taxon>
        <taxon>Pseudomonadota</taxon>
        <taxon>Gammaproteobacteria</taxon>
        <taxon>Cellvibrionales</taxon>
        <taxon>Spongiibacteraceae</taxon>
        <taxon>Oceanicoccus</taxon>
    </lineage>
</organism>
<dbReference type="InterPro" id="IPR036457">
    <property type="entry name" value="PPM-type-like_dom_sf"/>
</dbReference>
<dbReference type="PROSITE" id="PS50110">
    <property type="entry name" value="RESPONSE_REGULATORY"/>
    <property type="match status" value="1"/>
</dbReference>
<dbReference type="Gene3D" id="3.40.50.2300">
    <property type="match status" value="1"/>
</dbReference>
<keyword evidence="5" id="KW-1185">Reference proteome</keyword>
<evidence type="ECO:0000256" key="2">
    <source>
        <dbReference type="PROSITE-ProRule" id="PRU00169"/>
    </source>
</evidence>
<dbReference type="KEGG" id="osg:BST96_15625"/>
<dbReference type="SMART" id="SM00448">
    <property type="entry name" value="REC"/>
    <property type="match status" value="1"/>
</dbReference>
<gene>
    <name evidence="4" type="ORF">BST96_15625</name>
</gene>
<reference evidence="4 5" key="1">
    <citation type="submission" date="2016-11" db="EMBL/GenBank/DDBJ databases">
        <title>Trade-off between light-utilization and light-protection in marine flavobacteria.</title>
        <authorList>
            <person name="Kumagai Y."/>
        </authorList>
    </citation>
    <scope>NUCLEOTIDE SEQUENCE [LARGE SCALE GENOMIC DNA]</scope>
    <source>
        <strain evidence="4 5">NBRC 107125</strain>
    </source>
</reference>
<dbReference type="InterPro" id="IPR001932">
    <property type="entry name" value="PPM-type_phosphatase-like_dom"/>
</dbReference>
<dbReference type="InterPro" id="IPR011006">
    <property type="entry name" value="CheY-like_superfamily"/>
</dbReference>
<dbReference type="InterPro" id="IPR036890">
    <property type="entry name" value="HATPase_C_sf"/>
</dbReference>
<evidence type="ECO:0000256" key="1">
    <source>
        <dbReference type="ARBA" id="ARBA00022801"/>
    </source>
</evidence>
<dbReference type="STRING" id="716816.BST96_15625"/>
<dbReference type="PANTHER" id="PTHR43156">
    <property type="entry name" value="STAGE II SPORULATION PROTEIN E-RELATED"/>
    <property type="match status" value="1"/>
</dbReference>
<dbReference type="PANTHER" id="PTHR43156:SF2">
    <property type="entry name" value="STAGE II SPORULATION PROTEIN E"/>
    <property type="match status" value="1"/>
</dbReference>
<dbReference type="Pfam" id="PF00072">
    <property type="entry name" value="Response_reg"/>
    <property type="match status" value="1"/>
</dbReference>
<dbReference type="InterPro" id="IPR001789">
    <property type="entry name" value="Sig_transdc_resp-reg_receiver"/>
</dbReference>
<dbReference type="Pfam" id="PF13581">
    <property type="entry name" value="HATPase_c_2"/>
    <property type="match status" value="1"/>
</dbReference>
<feature type="domain" description="Response regulatory" evidence="3">
    <location>
        <begin position="18"/>
        <end position="134"/>
    </location>
</feature>
<dbReference type="InterPro" id="IPR003594">
    <property type="entry name" value="HATPase_dom"/>
</dbReference>
<evidence type="ECO:0000259" key="3">
    <source>
        <dbReference type="PROSITE" id="PS50110"/>
    </source>
</evidence>
<dbReference type="SUPFAM" id="SSF52172">
    <property type="entry name" value="CheY-like"/>
    <property type="match status" value="1"/>
</dbReference>
<evidence type="ECO:0000313" key="5">
    <source>
        <dbReference type="Proteomes" id="UP000193450"/>
    </source>
</evidence>
<feature type="modified residue" description="4-aspartylphosphate" evidence="2">
    <location>
        <position position="67"/>
    </location>
</feature>
<dbReference type="Gene3D" id="3.60.40.10">
    <property type="entry name" value="PPM-type phosphatase domain"/>
    <property type="match status" value="1"/>
</dbReference>
<evidence type="ECO:0000313" key="4">
    <source>
        <dbReference type="EMBL" id="ARN75415.1"/>
    </source>
</evidence>
<dbReference type="RefSeq" id="WP_085759593.1">
    <property type="nucleotide sequence ID" value="NZ_CP019343.1"/>
</dbReference>
<keyword evidence="1" id="KW-0378">Hydrolase</keyword>
<dbReference type="SUPFAM" id="SSF81606">
    <property type="entry name" value="PP2C-like"/>
    <property type="match status" value="1"/>
</dbReference>
<protein>
    <submittedName>
        <fullName evidence="4">Fused response regulator/phosphatase</fullName>
    </submittedName>
</protein>
<dbReference type="Pfam" id="PF07228">
    <property type="entry name" value="SpoIIE"/>
    <property type="match status" value="1"/>
</dbReference>
<dbReference type="SMART" id="SM00331">
    <property type="entry name" value="PP2C_SIG"/>
    <property type="match status" value="1"/>
</dbReference>
<dbReference type="Gene3D" id="3.30.565.10">
    <property type="entry name" value="Histidine kinase-like ATPase, C-terminal domain"/>
    <property type="match status" value="1"/>
</dbReference>
<dbReference type="GO" id="GO:0000160">
    <property type="term" value="P:phosphorelay signal transduction system"/>
    <property type="evidence" value="ECO:0007669"/>
    <property type="project" value="InterPro"/>
</dbReference>
<dbReference type="CDD" id="cd16936">
    <property type="entry name" value="HATPase_RsbW-like"/>
    <property type="match status" value="1"/>
</dbReference>
<sequence>MKTPVMPAEEAPPLAKAKILIADDSDTDRLVLQTILKKQGHDVVVASDGIEAIDVFKQEWPGIVLLDALMPRMDGFEAAEIIKQLAGEEFIPLIFLTSLQEADSLARCLDAGGDDFLSKPYNSVILKAKINAFERMREMHHTLAHQRDEIYAHNNRLLREQEVAKRVFDKVAHAGCLDASNIQYALSPIAVFNGDVALAGVNPAGDLMVLLGDFTGHGLDAAIGAMPLAQSFYSMLEKGFSMQNILREINLKLHEILPVGVFCCALVAEIDFKNRTVRTWNGGLPDCVIYRPRTQELLRLVSRHVPLGIKANVDFSDAVETYEVEPGDRLYLWSDGIHEAANERDEMFGEQRLHEVFSRNQEPEKLFHEVNIAVNSFISEDSVGDDISLVEVEIVAPEDFNVDQPQFIGGQQAGPKDWSLQYELRPETLRDFDPLPMLLHVLMHVPFLRSFGGQIYTAMTELYTNALEHGVLKLASELKNSPEGFAGYYQEREKRLQQLDQGWVVMALDYKGTMTGGRLSVTVEDSGDGFDYHGLLAGNGSGQGYSGRGITLLQSICHSVEYLGSGNKVRVVFVWGDQ</sequence>
<dbReference type="AlphaFoldDB" id="A0A1X9NHV2"/>
<name>A0A1X9NHV2_9GAMM</name>
<accession>A0A1X9NHV2</accession>
<dbReference type="InterPro" id="IPR052016">
    <property type="entry name" value="Bact_Sigma-Reg"/>
</dbReference>
<dbReference type="GO" id="GO:0016791">
    <property type="term" value="F:phosphatase activity"/>
    <property type="evidence" value="ECO:0007669"/>
    <property type="project" value="TreeGrafter"/>
</dbReference>
<dbReference type="OrthoDB" id="9811749at2"/>
<dbReference type="EMBL" id="CP019343">
    <property type="protein sequence ID" value="ARN75415.1"/>
    <property type="molecule type" value="Genomic_DNA"/>
</dbReference>
<proteinExistence type="predicted"/>